<dbReference type="AlphaFoldDB" id="A0A023EE74"/>
<evidence type="ECO:0000313" key="2">
    <source>
        <dbReference type="EMBL" id="JAC07913.1"/>
    </source>
</evidence>
<feature type="region of interest" description="Disordered" evidence="1">
    <location>
        <begin position="64"/>
        <end position="100"/>
    </location>
</feature>
<protein>
    <submittedName>
        <fullName evidence="2">Putative transcription factor</fullName>
    </submittedName>
</protein>
<name>A0A023EE74_AEDAL</name>
<organism evidence="2">
    <name type="scientific">Aedes albopictus</name>
    <name type="common">Asian tiger mosquito</name>
    <name type="synonym">Stegomyia albopicta</name>
    <dbReference type="NCBI Taxonomy" id="7160"/>
    <lineage>
        <taxon>Eukaryota</taxon>
        <taxon>Metazoa</taxon>
        <taxon>Ecdysozoa</taxon>
        <taxon>Arthropoda</taxon>
        <taxon>Hexapoda</taxon>
        <taxon>Insecta</taxon>
        <taxon>Pterygota</taxon>
        <taxon>Neoptera</taxon>
        <taxon>Endopterygota</taxon>
        <taxon>Diptera</taxon>
        <taxon>Nematocera</taxon>
        <taxon>Culicoidea</taxon>
        <taxon>Culicidae</taxon>
        <taxon>Culicinae</taxon>
        <taxon>Aedini</taxon>
        <taxon>Aedes</taxon>
        <taxon>Stegomyia</taxon>
    </lineage>
</organism>
<dbReference type="EMBL" id="GAPW01005685">
    <property type="protein sequence ID" value="JAC07913.1"/>
    <property type="molecule type" value="mRNA"/>
</dbReference>
<dbReference type="OMA" id="EENPHYF"/>
<dbReference type="VEuPathDB" id="VectorBase:AALC636_017795"/>
<accession>A0A023EE74</accession>
<dbReference type="VEuPathDB" id="VectorBase:AALFPA_048640"/>
<evidence type="ECO:0000256" key="1">
    <source>
        <dbReference type="SAM" id="MobiDB-lite"/>
    </source>
</evidence>
<dbReference type="VEuPathDB" id="VectorBase:AALF016786"/>
<reference evidence="2" key="1">
    <citation type="journal article" date="2014" name="PLoS Negl. Trop. Dis.">
        <title>Identification and characterization of seminal fluid proteins in the Asian tiger mosquito, Aedes albopictus.</title>
        <authorList>
            <person name="Boes K.E."/>
            <person name="Ribeiro J.M."/>
            <person name="Wong A."/>
            <person name="Harrington L.C."/>
            <person name="Wolfner M.F."/>
            <person name="Sirot L.K."/>
        </authorList>
    </citation>
    <scope>NUCLEOTIDE SEQUENCE</scope>
    <source>
        <tissue evidence="2">Reproductive organs</tissue>
    </source>
</reference>
<dbReference type="OrthoDB" id="6365503at2759"/>
<proteinExistence type="evidence at transcript level"/>
<feature type="compositionally biased region" description="Low complexity" evidence="1">
    <location>
        <begin position="68"/>
        <end position="89"/>
    </location>
</feature>
<sequence>MSAVVDPRKRSREEDVNEFMPLSKRINNLHLNNNGGVGFAAEHHHPAVVGMHMPILEGHQSNFAQQCSSSSNSSGSTCHSIPSGGSSPSNGGGGGPRSVQEALIVNGETLGEYCPDLAEHENPHYFNRNKVLYELYVERMRRGQ</sequence>